<proteinExistence type="inferred from homology"/>
<reference evidence="9" key="1">
    <citation type="journal article" date="2014" name="Environ. Microbiol.">
        <title>Comparative genomics of the marine bacterial genus Glaciecola reveals the high degree of genomic diversity and genomic characteristic for cold adaptation.</title>
        <authorList>
            <person name="Qin Q.L."/>
            <person name="Xie B.B."/>
            <person name="Yu Y."/>
            <person name="Shu Y.L."/>
            <person name="Rong J.C."/>
            <person name="Zhang Y.J."/>
            <person name="Zhao D.L."/>
            <person name="Chen X.L."/>
            <person name="Zhang X.Y."/>
            <person name="Chen B."/>
            <person name="Zhou B.C."/>
            <person name="Zhang Y.Z."/>
        </authorList>
    </citation>
    <scope>NUCLEOTIDE SEQUENCE [LARGE SCALE GENOMIC DNA]</scope>
    <source>
        <strain evidence="9">ACAM 615</strain>
    </source>
</reference>
<dbReference type="GO" id="GO:0006729">
    <property type="term" value="P:tetrahydrobiopterin biosynthetic process"/>
    <property type="evidence" value="ECO:0007669"/>
    <property type="project" value="TreeGrafter"/>
</dbReference>
<evidence type="ECO:0000256" key="3">
    <source>
        <dbReference type="ARBA" id="ARBA00008085"/>
    </source>
</evidence>
<keyword evidence="9" id="KW-1185">Reference proteome</keyword>
<dbReference type="InterPro" id="IPR043133">
    <property type="entry name" value="GTP-CH-I_C/QueF"/>
</dbReference>
<evidence type="ECO:0000259" key="7">
    <source>
        <dbReference type="Pfam" id="PF01227"/>
    </source>
</evidence>
<dbReference type="InterPro" id="IPR018234">
    <property type="entry name" value="GTP_CycHdrlase_I_CS"/>
</dbReference>
<comment type="pathway">
    <text evidence="2 6">Cofactor biosynthesis; 7,8-dihydroneopterin triphosphate biosynthesis; 7,8-dihydroneopterin triphosphate from GTP: step 1/1.</text>
</comment>
<keyword evidence="5 6" id="KW-0378">Hydrolase</keyword>
<keyword evidence="6" id="KW-0862">Zinc</keyword>
<dbReference type="InterPro" id="IPR043134">
    <property type="entry name" value="GTP-CH-I_N"/>
</dbReference>
<dbReference type="AlphaFoldDB" id="K6YCT4"/>
<dbReference type="RefSeq" id="WP_006014827.1">
    <property type="nucleotide sequence ID" value="NZ_BAEQ01000063.1"/>
</dbReference>
<feature type="binding site" evidence="6">
    <location>
        <position position="125"/>
    </location>
    <ligand>
        <name>Zn(2+)</name>
        <dbReference type="ChEBI" id="CHEBI:29105"/>
    </ligand>
</feature>
<dbReference type="EMBL" id="BAEQ01000063">
    <property type="protein sequence ID" value="GAC30549.1"/>
    <property type="molecule type" value="Genomic_DNA"/>
</dbReference>
<dbReference type="SUPFAM" id="SSF55620">
    <property type="entry name" value="Tetrahydrobiopterin biosynthesis enzymes-like"/>
    <property type="match status" value="1"/>
</dbReference>
<dbReference type="UniPathway" id="UPA00848">
    <property type="reaction ID" value="UER00151"/>
</dbReference>
<keyword evidence="6" id="KW-0479">Metal-binding</keyword>
<dbReference type="Pfam" id="PF01227">
    <property type="entry name" value="GTP_cyclohydroI"/>
    <property type="match status" value="1"/>
</dbReference>
<protein>
    <recommendedName>
        <fullName evidence="6">GTP cyclohydrolase 1</fullName>
        <ecNumber evidence="6">3.5.4.16</ecNumber>
    </recommendedName>
    <alternativeName>
        <fullName evidence="6">GTP cyclohydrolase I</fullName>
        <shortName evidence="6">GTP-CH-I</shortName>
    </alternativeName>
</protein>
<dbReference type="NCBIfam" id="TIGR00063">
    <property type="entry name" value="folE"/>
    <property type="match status" value="1"/>
</dbReference>
<comment type="similarity">
    <text evidence="3 6">Belongs to the GTP cyclohydrolase I family.</text>
</comment>
<evidence type="ECO:0000256" key="1">
    <source>
        <dbReference type="ARBA" id="ARBA00001052"/>
    </source>
</evidence>
<dbReference type="GO" id="GO:0006730">
    <property type="term" value="P:one-carbon metabolic process"/>
    <property type="evidence" value="ECO:0007669"/>
    <property type="project" value="UniProtKB-UniRule"/>
</dbReference>
<dbReference type="InterPro" id="IPR020602">
    <property type="entry name" value="GTP_CycHdrlase_I_dom"/>
</dbReference>
<dbReference type="InterPro" id="IPR001474">
    <property type="entry name" value="GTP_CycHdrlase_I"/>
</dbReference>
<feature type="binding site" evidence="6">
    <location>
        <position position="122"/>
    </location>
    <ligand>
        <name>Zn(2+)</name>
        <dbReference type="ChEBI" id="CHEBI:29105"/>
    </ligand>
</feature>
<comment type="subunit">
    <text evidence="6">Homopolymer.</text>
</comment>
<dbReference type="STRING" id="1121922.GCA_000428905_03258"/>
<evidence type="ECO:0000313" key="8">
    <source>
        <dbReference type="EMBL" id="GAC30549.1"/>
    </source>
</evidence>
<comment type="catalytic activity">
    <reaction evidence="1 6">
        <text>GTP + H2O = 7,8-dihydroneopterin 3'-triphosphate + formate + H(+)</text>
        <dbReference type="Rhea" id="RHEA:17473"/>
        <dbReference type="ChEBI" id="CHEBI:15377"/>
        <dbReference type="ChEBI" id="CHEBI:15378"/>
        <dbReference type="ChEBI" id="CHEBI:15740"/>
        <dbReference type="ChEBI" id="CHEBI:37565"/>
        <dbReference type="ChEBI" id="CHEBI:58462"/>
        <dbReference type="EC" id="3.5.4.16"/>
    </reaction>
</comment>
<keyword evidence="4 6" id="KW-0554">One-carbon metabolism</keyword>
<feature type="binding site" evidence="6">
    <location>
        <position position="193"/>
    </location>
    <ligand>
        <name>Zn(2+)</name>
        <dbReference type="ChEBI" id="CHEBI:29105"/>
    </ligand>
</feature>
<evidence type="ECO:0000313" key="9">
    <source>
        <dbReference type="Proteomes" id="UP000006251"/>
    </source>
</evidence>
<dbReference type="GO" id="GO:0005525">
    <property type="term" value="F:GTP binding"/>
    <property type="evidence" value="ECO:0007669"/>
    <property type="project" value="UniProtKB-KW"/>
</dbReference>
<sequence>MLANEAIKIRGAAVPSISAEATIVRRALEAKGLETPMAENGLSNEEKRIRIQGAMRVVMETLGLDLNDDSLQDTPNRIAKMYVNEIFSGLDYHAFPKITQIENKMSIDQPVQVTDISLTSTCEHHFVTIDGTATVSYIPKDTVLGLSKINRLVGFFAQRPQVQERLTQQVMVAIQALTGTDDVAVSINATHYCVKARGIRDSQSYTKTSSLGGAFSSNPDLRREFYNSTQSKG</sequence>
<evidence type="ECO:0000256" key="4">
    <source>
        <dbReference type="ARBA" id="ARBA00022563"/>
    </source>
</evidence>
<keyword evidence="6" id="KW-0547">Nucleotide-binding</keyword>
<dbReference type="Gene3D" id="1.10.286.10">
    <property type="match status" value="1"/>
</dbReference>
<evidence type="ECO:0000256" key="6">
    <source>
        <dbReference type="HAMAP-Rule" id="MF_00223"/>
    </source>
</evidence>
<dbReference type="Proteomes" id="UP000006251">
    <property type="component" value="Unassembled WGS sequence"/>
</dbReference>
<keyword evidence="6" id="KW-0342">GTP-binding</keyword>
<evidence type="ECO:0000256" key="2">
    <source>
        <dbReference type="ARBA" id="ARBA00005080"/>
    </source>
</evidence>
<name>K6YCT4_9ALTE</name>
<dbReference type="PANTHER" id="PTHR11109">
    <property type="entry name" value="GTP CYCLOHYDROLASE I"/>
    <property type="match status" value="1"/>
</dbReference>
<dbReference type="Gene3D" id="3.30.1130.10">
    <property type="match status" value="1"/>
</dbReference>
<accession>K6YCT4</accession>
<dbReference type="NCBIfam" id="NF006824">
    <property type="entry name" value="PRK09347.1-1"/>
    <property type="match status" value="1"/>
</dbReference>
<dbReference type="OrthoDB" id="9801207at2"/>
<dbReference type="GO" id="GO:0005737">
    <property type="term" value="C:cytoplasm"/>
    <property type="evidence" value="ECO:0007669"/>
    <property type="project" value="TreeGrafter"/>
</dbReference>
<dbReference type="NCBIfam" id="NF006826">
    <property type="entry name" value="PRK09347.1-3"/>
    <property type="match status" value="1"/>
</dbReference>
<comment type="caution">
    <text evidence="8">The sequence shown here is derived from an EMBL/GenBank/DDBJ whole genome shotgun (WGS) entry which is preliminary data.</text>
</comment>
<dbReference type="GO" id="GO:0046654">
    <property type="term" value="P:tetrahydrofolate biosynthetic process"/>
    <property type="evidence" value="ECO:0007669"/>
    <property type="project" value="UniProtKB-UniRule"/>
</dbReference>
<dbReference type="GO" id="GO:0003934">
    <property type="term" value="F:GTP cyclohydrolase I activity"/>
    <property type="evidence" value="ECO:0007669"/>
    <property type="project" value="UniProtKB-UniRule"/>
</dbReference>
<dbReference type="PANTHER" id="PTHR11109:SF7">
    <property type="entry name" value="GTP CYCLOHYDROLASE 1"/>
    <property type="match status" value="1"/>
</dbReference>
<dbReference type="PROSITE" id="PS00860">
    <property type="entry name" value="GTP_CYCLOHYDROL_1_2"/>
    <property type="match status" value="1"/>
</dbReference>
<evidence type="ECO:0000256" key="5">
    <source>
        <dbReference type="ARBA" id="ARBA00022801"/>
    </source>
</evidence>
<gene>
    <name evidence="6 8" type="primary">folE</name>
    <name evidence="8" type="ORF">GPAL_3708</name>
</gene>
<dbReference type="FunFam" id="3.30.1130.10:FF:000001">
    <property type="entry name" value="GTP cyclohydrolase 1"/>
    <property type="match status" value="1"/>
</dbReference>
<dbReference type="GO" id="GO:0008270">
    <property type="term" value="F:zinc ion binding"/>
    <property type="evidence" value="ECO:0007669"/>
    <property type="project" value="UniProtKB-UniRule"/>
</dbReference>
<dbReference type="EC" id="3.5.4.16" evidence="6"/>
<feature type="domain" description="GTP cyclohydrolase I" evidence="7">
    <location>
        <begin position="52"/>
        <end position="228"/>
    </location>
</feature>
<organism evidence="8 9">
    <name type="scientific">Brumicola pallidula DSM 14239 = ACAM 615</name>
    <dbReference type="NCBI Taxonomy" id="1121922"/>
    <lineage>
        <taxon>Bacteria</taxon>
        <taxon>Pseudomonadati</taxon>
        <taxon>Pseudomonadota</taxon>
        <taxon>Gammaproteobacteria</taxon>
        <taxon>Alteromonadales</taxon>
        <taxon>Alteromonadaceae</taxon>
        <taxon>Brumicola</taxon>
    </lineage>
</organism>
<dbReference type="HAMAP" id="MF_00223">
    <property type="entry name" value="FolE"/>
    <property type="match status" value="1"/>
</dbReference>